<evidence type="ECO:0000256" key="2">
    <source>
        <dbReference type="SAM" id="Phobius"/>
    </source>
</evidence>
<dbReference type="InterPro" id="IPR018378">
    <property type="entry name" value="C-type_lectin_CS"/>
</dbReference>
<dbReference type="PROSITE" id="PS50041">
    <property type="entry name" value="C_TYPE_LECTIN_2"/>
    <property type="match status" value="1"/>
</dbReference>
<dbReference type="Pfam" id="PF00059">
    <property type="entry name" value="Lectin_C"/>
    <property type="match status" value="1"/>
</dbReference>
<dbReference type="InterPro" id="IPR016187">
    <property type="entry name" value="CTDL_fold"/>
</dbReference>
<dbReference type="PROSITE" id="PS00615">
    <property type="entry name" value="C_TYPE_LECTIN_1"/>
    <property type="match status" value="1"/>
</dbReference>
<accession>A0A672LD71</accession>
<dbReference type="SMART" id="SM00034">
    <property type="entry name" value="CLECT"/>
    <property type="match status" value="1"/>
</dbReference>
<keyword evidence="2" id="KW-0812">Transmembrane</keyword>
<dbReference type="Gene3D" id="3.10.100.10">
    <property type="entry name" value="Mannose-Binding Protein A, subunit A"/>
    <property type="match status" value="1"/>
</dbReference>
<reference evidence="4" key="2">
    <citation type="submission" date="2025-09" db="UniProtKB">
        <authorList>
            <consortium name="Ensembl"/>
        </authorList>
    </citation>
    <scope>IDENTIFICATION</scope>
</reference>
<keyword evidence="1" id="KW-1015">Disulfide bond</keyword>
<keyword evidence="2" id="KW-1133">Transmembrane helix</keyword>
<dbReference type="InParanoid" id="A0A672LD71"/>
<feature type="domain" description="C-type lectin" evidence="3">
    <location>
        <begin position="19"/>
        <end position="129"/>
    </location>
</feature>
<keyword evidence="5" id="KW-1185">Reference proteome</keyword>
<proteinExistence type="predicted"/>
<reference evidence="4" key="1">
    <citation type="submission" date="2025-08" db="UniProtKB">
        <authorList>
            <consortium name="Ensembl"/>
        </authorList>
    </citation>
    <scope>IDENTIFICATION</scope>
</reference>
<evidence type="ECO:0000256" key="1">
    <source>
        <dbReference type="ARBA" id="ARBA00023157"/>
    </source>
</evidence>
<sequence>MEQTLYFILLLIGECLWFYLWFIYHFINENKTWTEAQRYCRENYTDLATVDNMNDMNELKKSVNGGGVQYIWIGLQKTGRNKWQWSSGEPALYLNWATGQPDSSYCVIMTGNGQWHDFQCSVAQHFICNKSEYKHLIYEAQGFSTRGLRSPCNSEANTQVIMHTN</sequence>
<feature type="transmembrane region" description="Helical" evidence="2">
    <location>
        <begin position="6"/>
        <end position="27"/>
    </location>
</feature>
<name>A0A672LD71_SINGR</name>
<dbReference type="InterPro" id="IPR016186">
    <property type="entry name" value="C-type_lectin-like/link_sf"/>
</dbReference>
<dbReference type="Proteomes" id="UP000472262">
    <property type="component" value="Unassembled WGS sequence"/>
</dbReference>
<organism evidence="4 5">
    <name type="scientific">Sinocyclocheilus grahami</name>
    <name type="common">Dianchi golden-line fish</name>
    <name type="synonym">Barbus grahami</name>
    <dbReference type="NCBI Taxonomy" id="75366"/>
    <lineage>
        <taxon>Eukaryota</taxon>
        <taxon>Metazoa</taxon>
        <taxon>Chordata</taxon>
        <taxon>Craniata</taxon>
        <taxon>Vertebrata</taxon>
        <taxon>Euteleostomi</taxon>
        <taxon>Actinopterygii</taxon>
        <taxon>Neopterygii</taxon>
        <taxon>Teleostei</taxon>
        <taxon>Ostariophysi</taxon>
        <taxon>Cypriniformes</taxon>
        <taxon>Cyprinidae</taxon>
        <taxon>Cyprininae</taxon>
        <taxon>Sinocyclocheilus</taxon>
    </lineage>
</organism>
<gene>
    <name evidence="4" type="primary">LOC107574608</name>
</gene>
<evidence type="ECO:0000313" key="5">
    <source>
        <dbReference type="Proteomes" id="UP000472262"/>
    </source>
</evidence>
<dbReference type="SUPFAM" id="SSF56436">
    <property type="entry name" value="C-type lectin-like"/>
    <property type="match status" value="1"/>
</dbReference>
<dbReference type="PANTHER" id="PTHR45784:SF3">
    <property type="entry name" value="C-TYPE LECTIN DOMAIN FAMILY 4 MEMBER K-LIKE-RELATED"/>
    <property type="match status" value="1"/>
</dbReference>
<evidence type="ECO:0000259" key="3">
    <source>
        <dbReference type="PROSITE" id="PS50041"/>
    </source>
</evidence>
<protein>
    <submittedName>
        <fullName evidence="4">Lithostathine-1-like</fullName>
    </submittedName>
</protein>
<dbReference type="PANTHER" id="PTHR45784">
    <property type="entry name" value="C-TYPE LECTIN DOMAIN FAMILY 20 MEMBER A-RELATED"/>
    <property type="match status" value="1"/>
</dbReference>
<dbReference type="OMA" id="HATEAIG"/>
<dbReference type="Ensembl" id="ENSSGRT00000023102.1">
    <property type="protein sequence ID" value="ENSSGRP00000021410.1"/>
    <property type="gene ID" value="ENSSGRG00000012803.1"/>
</dbReference>
<keyword evidence="2" id="KW-0472">Membrane</keyword>
<evidence type="ECO:0000313" key="4">
    <source>
        <dbReference type="Ensembl" id="ENSSGRP00000021410.1"/>
    </source>
</evidence>
<dbReference type="AlphaFoldDB" id="A0A672LD71"/>
<dbReference type="InterPro" id="IPR001304">
    <property type="entry name" value="C-type_lectin-like"/>
</dbReference>